<evidence type="ECO:0000256" key="10">
    <source>
        <dbReference type="ARBA" id="ARBA00029605"/>
    </source>
</evidence>
<keyword evidence="7 11" id="KW-0963">Cytoplasm</keyword>
<reference evidence="14 15" key="1">
    <citation type="submission" date="2017-02" db="EMBL/GenBank/DDBJ databases">
        <authorList>
            <person name="Peterson S.W."/>
        </authorList>
    </citation>
    <scope>NUCLEOTIDE SEQUENCE [LARGE SCALE GENOMIC DNA]</scope>
    <source>
        <strain evidence="14 15">ATCC 49788</strain>
    </source>
</reference>
<dbReference type="GO" id="GO:0006508">
    <property type="term" value="P:proteolysis"/>
    <property type="evidence" value="ECO:0007669"/>
    <property type="project" value="UniProtKB-KW"/>
</dbReference>
<dbReference type="Pfam" id="PF00561">
    <property type="entry name" value="Abhydrolase_1"/>
    <property type="match status" value="1"/>
</dbReference>
<keyword evidence="6 11" id="KW-0031">Aminopeptidase</keyword>
<keyword evidence="15" id="KW-1185">Reference proteome</keyword>
<dbReference type="InterPro" id="IPR005944">
    <property type="entry name" value="Pro_iminopeptidase"/>
</dbReference>
<feature type="active site" description="Nucleophile" evidence="12">
    <location>
        <position position="98"/>
    </location>
</feature>
<evidence type="ECO:0000256" key="12">
    <source>
        <dbReference type="PIRSR" id="PIRSR006431-1"/>
    </source>
</evidence>
<dbReference type="STRING" id="92487.SAMN02745130_00673"/>
<dbReference type="Proteomes" id="UP000190460">
    <property type="component" value="Unassembled WGS sequence"/>
</dbReference>
<protein>
    <recommendedName>
        <fullName evidence="5 11">Proline iminopeptidase</fullName>
        <shortName evidence="11">PIP</shortName>
        <ecNumber evidence="4 11">3.4.11.5</ecNumber>
    </recommendedName>
    <alternativeName>
        <fullName evidence="10 11">Prolyl aminopeptidase</fullName>
    </alternativeName>
</protein>
<evidence type="ECO:0000256" key="4">
    <source>
        <dbReference type="ARBA" id="ARBA00012568"/>
    </source>
</evidence>
<dbReference type="PANTHER" id="PTHR43722">
    <property type="entry name" value="PROLINE IMINOPEPTIDASE"/>
    <property type="match status" value="1"/>
</dbReference>
<keyword evidence="8 11" id="KW-0645">Protease</keyword>
<evidence type="ECO:0000256" key="6">
    <source>
        <dbReference type="ARBA" id="ARBA00022438"/>
    </source>
</evidence>
<dbReference type="PANTHER" id="PTHR43722:SF1">
    <property type="entry name" value="PROLINE IMINOPEPTIDASE"/>
    <property type="match status" value="1"/>
</dbReference>
<feature type="domain" description="AB hydrolase-1" evidence="13">
    <location>
        <begin position="24"/>
        <end position="284"/>
    </location>
</feature>
<comment type="subcellular location">
    <subcellularLocation>
        <location evidence="2 11">Cytoplasm</location>
    </subcellularLocation>
</comment>
<evidence type="ECO:0000256" key="2">
    <source>
        <dbReference type="ARBA" id="ARBA00004496"/>
    </source>
</evidence>
<evidence type="ECO:0000313" key="14">
    <source>
        <dbReference type="EMBL" id="SKA70157.1"/>
    </source>
</evidence>
<accession>A0A1T4VYZ9</accession>
<comment type="similarity">
    <text evidence="3 11">Belongs to the peptidase S33 family.</text>
</comment>
<name>A0A1T4VYZ9_9GAMM</name>
<dbReference type="PRINTS" id="PR00793">
    <property type="entry name" value="PROAMNOPTASE"/>
</dbReference>
<evidence type="ECO:0000259" key="13">
    <source>
        <dbReference type="Pfam" id="PF00561"/>
    </source>
</evidence>
<dbReference type="GO" id="GO:0004177">
    <property type="term" value="F:aminopeptidase activity"/>
    <property type="evidence" value="ECO:0007669"/>
    <property type="project" value="UniProtKB-UniRule"/>
</dbReference>
<sequence length="316" mass="35294">MSHLNLDQGHCLYYAEFGYPQGIPLLFIHGGPGSGCQPAHTAYLYPEGFRIIQLDQRGCGQSTPLGSLAANTTADLIADMESLRQHLQIKHWVLYGGSWGTVLALEYAKQFPEQVLGVLLRGVFLARHEDWAWFALSEGVAQQFPLAYQDLLQALQLPYGADPAPRLNTLMQADTETAYHTALAWDRWESTVMGIGEPSFNPDRNTWATRIARNRIYAHYAANQFFLPEQGVLTQLEQLAQLPIYAVHGRNDPVCQLAAAKLLENALPQYQLLEVAAGHGMHELELQRGLQQITQELYLKLSKPSSQCRLSSNNLP</sequence>
<feature type="active site" evidence="12">
    <location>
        <position position="252"/>
    </location>
</feature>
<dbReference type="Gene3D" id="3.40.50.1820">
    <property type="entry name" value="alpha/beta hydrolase"/>
    <property type="match status" value="1"/>
</dbReference>
<evidence type="ECO:0000256" key="5">
    <source>
        <dbReference type="ARBA" id="ARBA00021843"/>
    </source>
</evidence>
<evidence type="ECO:0000313" key="15">
    <source>
        <dbReference type="Proteomes" id="UP000190460"/>
    </source>
</evidence>
<dbReference type="EC" id="3.4.11.5" evidence="4 11"/>
<dbReference type="EMBL" id="FUYB01000002">
    <property type="protein sequence ID" value="SKA70157.1"/>
    <property type="molecule type" value="Genomic_DNA"/>
</dbReference>
<evidence type="ECO:0000256" key="8">
    <source>
        <dbReference type="ARBA" id="ARBA00022670"/>
    </source>
</evidence>
<dbReference type="SUPFAM" id="SSF53474">
    <property type="entry name" value="alpha/beta-Hydrolases"/>
    <property type="match status" value="1"/>
</dbReference>
<evidence type="ECO:0000256" key="1">
    <source>
        <dbReference type="ARBA" id="ARBA00001585"/>
    </source>
</evidence>
<dbReference type="InterPro" id="IPR000073">
    <property type="entry name" value="AB_hydrolase_1"/>
</dbReference>
<dbReference type="PIRSF" id="PIRSF006431">
    <property type="entry name" value="Pept_S33"/>
    <property type="match status" value="1"/>
</dbReference>
<gene>
    <name evidence="14" type="ORF">SAMN02745130_00673</name>
</gene>
<evidence type="ECO:0000256" key="11">
    <source>
        <dbReference type="PIRNR" id="PIRNR006431"/>
    </source>
</evidence>
<dbReference type="RefSeq" id="WP_078921150.1">
    <property type="nucleotide sequence ID" value="NZ_FUYB01000002.1"/>
</dbReference>
<comment type="catalytic activity">
    <reaction evidence="1 11">
        <text>Release of N-terminal proline from a peptide.</text>
        <dbReference type="EC" id="3.4.11.5"/>
    </reaction>
</comment>
<organism evidence="14 15">
    <name type="scientific">Thiothrix eikelboomii</name>
    <dbReference type="NCBI Taxonomy" id="92487"/>
    <lineage>
        <taxon>Bacteria</taxon>
        <taxon>Pseudomonadati</taxon>
        <taxon>Pseudomonadota</taxon>
        <taxon>Gammaproteobacteria</taxon>
        <taxon>Thiotrichales</taxon>
        <taxon>Thiotrichaceae</taxon>
        <taxon>Thiothrix</taxon>
    </lineage>
</organism>
<dbReference type="AlphaFoldDB" id="A0A1T4VYZ9"/>
<dbReference type="InterPro" id="IPR029058">
    <property type="entry name" value="AB_hydrolase_fold"/>
</dbReference>
<feature type="active site" description="Proton donor" evidence="12">
    <location>
        <position position="279"/>
    </location>
</feature>
<dbReference type="InterPro" id="IPR002410">
    <property type="entry name" value="Peptidase_S33"/>
</dbReference>
<dbReference type="GO" id="GO:0005737">
    <property type="term" value="C:cytoplasm"/>
    <property type="evidence" value="ECO:0007669"/>
    <property type="project" value="UniProtKB-SubCell"/>
</dbReference>
<proteinExistence type="inferred from homology"/>
<evidence type="ECO:0000256" key="3">
    <source>
        <dbReference type="ARBA" id="ARBA00010088"/>
    </source>
</evidence>
<evidence type="ECO:0000256" key="9">
    <source>
        <dbReference type="ARBA" id="ARBA00022801"/>
    </source>
</evidence>
<evidence type="ECO:0000256" key="7">
    <source>
        <dbReference type="ARBA" id="ARBA00022490"/>
    </source>
</evidence>
<keyword evidence="9 11" id="KW-0378">Hydrolase</keyword>
<dbReference type="OrthoDB" id="9796770at2"/>